<comment type="caution">
    <text evidence="1">The sequence shown here is derived from an EMBL/GenBank/DDBJ whole genome shotgun (WGS) entry which is preliminary data.</text>
</comment>
<accession>A0A1L9QKL8</accession>
<evidence type="ECO:0000313" key="1">
    <source>
        <dbReference type="EMBL" id="OJJ16933.1"/>
    </source>
</evidence>
<dbReference type="Proteomes" id="UP000183940">
    <property type="component" value="Unassembled WGS sequence"/>
</dbReference>
<dbReference type="AlphaFoldDB" id="A0A1L9QKL8"/>
<protein>
    <submittedName>
        <fullName evidence="1">Uncharacterized protein</fullName>
    </submittedName>
</protein>
<dbReference type="EMBL" id="MLAW01000061">
    <property type="protein sequence ID" value="OJJ16933.1"/>
    <property type="molecule type" value="Genomic_DNA"/>
</dbReference>
<sequence length="366" mass="42499">MDYKLLVEAFDDENPDDKVWNDELSFVDNVKTLWNRVTRYTDDDIVKPIVTAYSLLPHPLIKVAPIKTFNGLPGTGKTDSLRGLKVVRGLENMTNEQSSPKSLRNEIVTKRFHNTDKDVNPKEWGERVNFALLIDNMDSSFFKDEYNRAVWLGGNTRTTDIITVAHPDGGNISYPCFGLKAYSSVWVNDDPEVKRRLLTVYCQKCKDDDFIPLSLEGSEESWGYQFEKFWDDKTLCLEFLKYRQAFAGTKPKIEKARVQQFRGIYAMLKILDYDKPKQIIEAFENERNNSLEIFNPLSEVIKSLLGDEGVDKLPYIKVRQFNHLLISRQDELLEKPKASDIKRVMFNEGYIQAMVKNNVVWKKREQ</sequence>
<organism evidence="1 2">
    <name type="scientific">Roseofilum reptotaenium AO1-A</name>
    <dbReference type="NCBI Taxonomy" id="1925591"/>
    <lineage>
        <taxon>Bacteria</taxon>
        <taxon>Bacillati</taxon>
        <taxon>Cyanobacteriota</taxon>
        <taxon>Cyanophyceae</taxon>
        <taxon>Desertifilales</taxon>
        <taxon>Desertifilaceae</taxon>
        <taxon>Roseofilum</taxon>
    </lineage>
</organism>
<dbReference type="STRING" id="1925591.BI308_23240"/>
<gene>
    <name evidence="1" type="ORF">BI308_23240</name>
</gene>
<keyword evidence="2" id="KW-1185">Reference proteome</keyword>
<name>A0A1L9QKL8_9CYAN</name>
<proteinExistence type="predicted"/>
<reference evidence="1" key="1">
    <citation type="submission" date="2016-10" db="EMBL/GenBank/DDBJ databases">
        <title>CRISPR-Cas defence system in Roseofilum reptotaenium: evidence of a bacteriophage-cyanobacterium arms race in the coral black band disease.</title>
        <authorList>
            <person name="Buerger P."/>
            <person name="Wood-Charlson E.M."/>
            <person name="Weynberg K.D."/>
            <person name="Willis B."/>
            <person name="Van Oppen M.J."/>
        </authorList>
    </citation>
    <scope>NUCLEOTIDE SEQUENCE [LARGE SCALE GENOMIC DNA]</scope>
    <source>
        <strain evidence="1">AO1-A</strain>
    </source>
</reference>
<evidence type="ECO:0000313" key="2">
    <source>
        <dbReference type="Proteomes" id="UP000183940"/>
    </source>
</evidence>